<comment type="caution">
    <text evidence="2">The sequence shown here is derived from an EMBL/GenBank/DDBJ whole genome shotgun (WGS) entry which is preliminary data.</text>
</comment>
<evidence type="ECO:0000259" key="1">
    <source>
        <dbReference type="SMART" id="SM00871"/>
    </source>
</evidence>
<name>A0A645H2L2_9ZZZZ</name>
<reference evidence="2" key="1">
    <citation type="submission" date="2019-08" db="EMBL/GenBank/DDBJ databases">
        <authorList>
            <person name="Kucharzyk K."/>
            <person name="Murdoch R.W."/>
            <person name="Higgins S."/>
            <person name="Loffler F."/>
        </authorList>
    </citation>
    <scope>NUCLEOTIDE SEQUENCE</scope>
</reference>
<dbReference type="InterPro" id="IPR010499">
    <property type="entry name" value="AraC_E-bd"/>
</dbReference>
<dbReference type="Gene3D" id="3.20.80.10">
    <property type="entry name" value="Regulatory factor, effector binding domain"/>
    <property type="match status" value="1"/>
</dbReference>
<evidence type="ECO:0000313" key="2">
    <source>
        <dbReference type="EMBL" id="MPN33265.1"/>
    </source>
</evidence>
<sequence length="187" mass="21797">MCKRQETLNEISRLNQQMKQINYRIESEKTMEYKAVLKEIPAYTIYAKKMIVSDYADYSKVIPEIGEAMRELNPDLKCASPEYCYISYLGETCDDVNWEIEYCEAVEKIGIAPEGIEFRRTEPITVVSVMHKGSYAGLRLAFIFATNWAVENGYKMCGYPRESYIDGMWNFDDENEWLTEVQIPIVK</sequence>
<dbReference type="InterPro" id="IPR029442">
    <property type="entry name" value="GyrI-like"/>
</dbReference>
<proteinExistence type="predicted"/>
<dbReference type="AlphaFoldDB" id="A0A645H2L2"/>
<dbReference type="SUPFAM" id="SSF55136">
    <property type="entry name" value="Probable bacterial effector-binding domain"/>
    <property type="match status" value="1"/>
</dbReference>
<gene>
    <name evidence="2" type="ORF">SDC9_180750</name>
</gene>
<dbReference type="Pfam" id="PF06445">
    <property type="entry name" value="GyrI-like"/>
    <property type="match status" value="1"/>
</dbReference>
<accession>A0A645H2L2</accession>
<dbReference type="InterPro" id="IPR011256">
    <property type="entry name" value="Reg_factor_effector_dom_sf"/>
</dbReference>
<protein>
    <recommendedName>
        <fullName evidence="1">AraC effector-binding domain-containing protein</fullName>
    </recommendedName>
</protein>
<dbReference type="EMBL" id="VSSQ01085688">
    <property type="protein sequence ID" value="MPN33265.1"/>
    <property type="molecule type" value="Genomic_DNA"/>
</dbReference>
<feature type="domain" description="AraC effector-binding" evidence="1">
    <location>
        <begin position="33"/>
        <end position="186"/>
    </location>
</feature>
<dbReference type="SMART" id="SM00871">
    <property type="entry name" value="AraC_E_bind"/>
    <property type="match status" value="1"/>
</dbReference>
<organism evidence="2">
    <name type="scientific">bioreactor metagenome</name>
    <dbReference type="NCBI Taxonomy" id="1076179"/>
    <lineage>
        <taxon>unclassified sequences</taxon>
        <taxon>metagenomes</taxon>
        <taxon>ecological metagenomes</taxon>
    </lineage>
</organism>